<feature type="compositionally biased region" description="Low complexity" evidence="1">
    <location>
        <begin position="197"/>
        <end position="221"/>
    </location>
</feature>
<feature type="region of interest" description="Disordered" evidence="1">
    <location>
        <begin position="185"/>
        <end position="223"/>
    </location>
</feature>
<feature type="compositionally biased region" description="Low complexity" evidence="1">
    <location>
        <begin position="256"/>
        <end position="280"/>
    </location>
</feature>
<gene>
    <name evidence="2" type="ORF">PEVE_00014314</name>
</gene>
<evidence type="ECO:0000256" key="1">
    <source>
        <dbReference type="SAM" id="MobiDB-lite"/>
    </source>
</evidence>
<feature type="region of interest" description="Disordered" evidence="1">
    <location>
        <begin position="251"/>
        <end position="280"/>
    </location>
</feature>
<organism evidence="2 3">
    <name type="scientific">Porites evermanni</name>
    <dbReference type="NCBI Taxonomy" id="104178"/>
    <lineage>
        <taxon>Eukaryota</taxon>
        <taxon>Metazoa</taxon>
        <taxon>Cnidaria</taxon>
        <taxon>Anthozoa</taxon>
        <taxon>Hexacorallia</taxon>
        <taxon>Scleractinia</taxon>
        <taxon>Fungiina</taxon>
        <taxon>Poritidae</taxon>
        <taxon>Porites</taxon>
    </lineage>
</organism>
<sequence>MAEPQVLILGQSFIRCLHELVRLPTNALREDFDITTPMNLRWHGVGGRTVAKVIRYDLEIVRQFSPDIVLNDISDRSIRSALTVGSQLEDLTKLLHEQFGVTVVCVCQTILRENAHLNVRIRTLTDYLRVVLQPLPFAFYWRHRGFWRTTQSFLLHDGVHLNQRGPFKLYRSLRGALIQSLKVTPPRSKRLRRSGPSASTVNSMATSTASTSSSLSNSTSNQQDGTMQVHVTVLSSALSLAVQKAVQDALRPPPSVTTSTNAASTSTVVSAHVPTTASIV</sequence>
<protein>
    <recommendedName>
        <fullName evidence="4">SGNH hydrolase-type esterase domain-containing protein</fullName>
    </recommendedName>
</protein>
<dbReference type="EMBL" id="CALNXI010002078">
    <property type="protein sequence ID" value="CAH3182649.1"/>
    <property type="molecule type" value="Genomic_DNA"/>
</dbReference>
<accession>A0ABN8RV10</accession>
<evidence type="ECO:0000313" key="2">
    <source>
        <dbReference type="EMBL" id="CAH3182649.1"/>
    </source>
</evidence>
<comment type="caution">
    <text evidence="2">The sequence shown here is derived from an EMBL/GenBank/DDBJ whole genome shotgun (WGS) entry which is preliminary data.</text>
</comment>
<reference evidence="2 3" key="1">
    <citation type="submission" date="2022-05" db="EMBL/GenBank/DDBJ databases">
        <authorList>
            <consortium name="Genoscope - CEA"/>
            <person name="William W."/>
        </authorList>
    </citation>
    <scope>NUCLEOTIDE SEQUENCE [LARGE SCALE GENOMIC DNA]</scope>
</reference>
<dbReference type="Gene3D" id="3.40.50.1110">
    <property type="entry name" value="SGNH hydrolase"/>
    <property type="match status" value="1"/>
</dbReference>
<dbReference type="Proteomes" id="UP001159427">
    <property type="component" value="Unassembled WGS sequence"/>
</dbReference>
<dbReference type="CDD" id="cd00229">
    <property type="entry name" value="SGNH_hydrolase"/>
    <property type="match status" value="1"/>
</dbReference>
<dbReference type="SUPFAM" id="SSF52266">
    <property type="entry name" value="SGNH hydrolase"/>
    <property type="match status" value="1"/>
</dbReference>
<evidence type="ECO:0008006" key="4">
    <source>
        <dbReference type="Google" id="ProtNLM"/>
    </source>
</evidence>
<name>A0ABN8RV10_9CNID</name>
<dbReference type="InterPro" id="IPR036514">
    <property type="entry name" value="SGNH_hydro_sf"/>
</dbReference>
<proteinExistence type="predicted"/>
<evidence type="ECO:0000313" key="3">
    <source>
        <dbReference type="Proteomes" id="UP001159427"/>
    </source>
</evidence>
<keyword evidence="3" id="KW-1185">Reference proteome</keyword>